<organism evidence="2 3">
    <name type="scientific">Legionella brunensis</name>
    <dbReference type="NCBI Taxonomy" id="29422"/>
    <lineage>
        <taxon>Bacteria</taxon>
        <taxon>Pseudomonadati</taxon>
        <taxon>Pseudomonadota</taxon>
        <taxon>Gammaproteobacteria</taxon>
        <taxon>Legionellales</taxon>
        <taxon>Legionellaceae</taxon>
        <taxon>Legionella</taxon>
    </lineage>
</organism>
<dbReference type="Gene3D" id="3.40.50.150">
    <property type="entry name" value="Vaccinia Virus protein VP39"/>
    <property type="match status" value="1"/>
</dbReference>
<keyword evidence="3" id="KW-1185">Reference proteome</keyword>
<dbReference type="InterPro" id="IPR029063">
    <property type="entry name" value="SAM-dependent_MTases_sf"/>
</dbReference>
<name>A0A0W0SP94_9GAMM</name>
<dbReference type="EMBL" id="LNXV01000008">
    <property type="protein sequence ID" value="KTC85037.1"/>
    <property type="molecule type" value="Genomic_DNA"/>
</dbReference>
<feature type="compositionally biased region" description="Acidic residues" evidence="1">
    <location>
        <begin position="610"/>
        <end position="628"/>
    </location>
</feature>
<dbReference type="AlphaFoldDB" id="A0A0W0SP94"/>
<evidence type="ECO:0008006" key="4">
    <source>
        <dbReference type="Google" id="ProtNLM"/>
    </source>
</evidence>
<comment type="caution">
    <text evidence="2">The sequence shown here is derived from an EMBL/GenBank/DDBJ whole genome shotgun (WGS) entry which is preliminary data.</text>
</comment>
<proteinExistence type="predicted"/>
<dbReference type="PATRIC" id="fig|29422.6.peg.1327"/>
<protein>
    <recommendedName>
        <fullName evidence="4">Methyltransferase domain-containing protein</fullName>
    </recommendedName>
</protein>
<evidence type="ECO:0000256" key="1">
    <source>
        <dbReference type="SAM" id="MobiDB-lite"/>
    </source>
</evidence>
<reference evidence="2 3" key="1">
    <citation type="submission" date="2015-11" db="EMBL/GenBank/DDBJ databases">
        <title>Genomic analysis of 38 Legionella species identifies large and diverse effector repertoires.</title>
        <authorList>
            <person name="Burstein D."/>
            <person name="Amaro F."/>
            <person name="Zusman T."/>
            <person name="Lifshitz Z."/>
            <person name="Cohen O."/>
            <person name="Gilbert J.A."/>
            <person name="Pupko T."/>
            <person name="Shuman H.A."/>
            <person name="Segal G."/>
        </authorList>
    </citation>
    <scope>NUCLEOTIDE SEQUENCE [LARGE SCALE GENOMIC DNA]</scope>
    <source>
        <strain evidence="2 3">ATCC 43878</strain>
    </source>
</reference>
<feature type="region of interest" description="Disordered" evidence="1">
    <location>
        <begin position="605"/>
        <end position="628"/>
    </location>
</feature>
<sequence length="628" mass="71726">MPSLQIPLTLLPELSLLKIYAQNASDKKDLLKNFIFLLENLNNLYELMQFIDLCFQQISETNNVEVIKNTSLIINFINNNAHLFSTLGIELNKNRLAPLKTRLQSRNYLLSKVLANCMSSSFSQETDKVFSENAPTTIFIIKPDSISPCVLNYSVGGNENTKLIEIKEIKIYLNVELINGFSLPMQRNEHAIGWIQITTLDNEKLLIANPQRTFFQSLLVASWGLYKKINTFDYSIQNKEHNWQDLSTMDMTLEQYESLYKPIRNDLLKYFDHYLQEMLIEGKGKKLCLLEIGCGSAQMLHLAVEKAKEYEFEVLAIGFDTNTVAIAACQKQYSEPYYHFSISDMINVKTDLTNLCQQKGINLNDYIVIGLACGAVTHFVMEGSKQALPTLQQMWEFNLFLGGGLRTLSINARIAKSIGYNAIIFSPAENIILMQGKDSSQLLGIKKKELAKNPNFLDLSYAASPVEILKLNPELLSQVEVMDLSYCTFSLTLNDIFNPQVTRRIKHDLANLFAAMPKLELIEFYCPVYLHKSNKDSRNQVFDYLSIYEEIDKLLKAMCLGSQKRYRNFAGDTGYFKIYTGPEKEVPPLSTSARSRLNKATFFMQQNQNDEVDSEYTDSEEESNMLEV</sequence>
<evidence type="ECO:0000313" key="2">
    <source>
        <dbReference type="EMBL" id="KTC85037.1"/>
    </source>
</evidence>
<dbReference type="SUPFAM" id="SSF53335">
    <property type="entry name" value="S-adenosyl-L-methionine-dependent methyltransferases"/>
    <property type="match status" value="1"/>
</dbReference>
<accession>A0A0W0SP94</accession>
<dbReference type="Proteomes" id="UP000054742">
    <property type="component" value="Unassembled WGS sequence"/>
</dbReference>
<dbReference type="OrthoDB" id="9795085at2"/>
<gene>
    <name evidence="2" type="ORF">Lbru_1252</name>
</gene>
<dbReference type="RefSeq" id="WP_058441322.1">
    <property type="nucleotide sequence ID" value="NZ_CAAAHU010000006.1"/>
</dbReference>
<evidence type="ECO:0000313" key="3">
    <source>
        <dbReference type="Proteomes" id="UP000054742"/>
    </source>
</evidence>